<evidence type="ECO:0000313" key="1">
    <source>
        <dbReference type="EMBL" id="SJZ95457.1"/>
    </source>
</evidence>
<protein>
    <recommendedName>
        <fullName evidence="3">Copper chaperone PCu(A)C</fullName>
    </recommendedName>
</protein>
<gene>
    <name evidence="1" type="ORF">SAMN02745126_03033</name>
</gene>
<dbReference type="Pfam" id="PF04314">
    <property type="entry name" value="PCuAC"/>
    <property type="match status" value="1"/>
</dbReference>
<keyword evidence="2" id="KW-1185">Reference proteome</keyword>
<dbReference type="STRING" id="225324.SAMN02745126_03033"/>
<accession>A0A1T4PVY2</accession>
<reference evidence="2" key="1">
    <citation type="submission" date="2017-02" db="EMBL/GenBank/DDBJ databases">
        <authorList>
            <person name="Varghese N."/>
            <person name="Submissions S."/>
        </authorList>
    </citation>
    <scope>NUCLEOTIDE SEQUENCE [LARGE SCALE GENOMIC DNA]</scope>
    <source>
        <strain evidence="2">ATCC 27094</strain>
    </source>
</reference>
<dbReference type="RefSeq" id="WP_085934663.1">
    <property type="nucleotide sequence ID" value="NZ_FUWJ01000002.1"/>
</dbReference>
<dbReference type="Gene3D" id="2.60.40.1890">
    <property type="entry name" value="PCu(A)C copper chaperone"/>
    <property type="match status" value="1"/>
</dbReference>
<dbReference type="PANTHER" id="PTHR36302:SF1">
    <property type="entry name" value="COPPER CHAPERONE PCU(A)C"/>
    <property type="match status" value="1"/>
</dbReference>
<dbReference type="EMBL" id="FUWJ01000002">
    <property type="protein sequence ID" value="SJZ95457.1"/>
    <property type="molecule type" value="Genomic_DNA"/>
</dbReference>
<dbReference type="OrthoDB" id="9796962at2"/>
<evidence type="ECO:0000313" key="2">
    <source>
        <dbReference type="Proteomes" id="UP000190092"/>
    </source>
</evidence>
<proteinExistence type="predicted"/>
<dbReference type="SUPFAM" id="SSF110087">
    <property type="entry name" value="DR1885-like metal-binding protein"/>
    <property type="match status" value="1"/>
</dbReference>
<dbReference type="Proteomes" id="UP000190092">
    <property type="component" value="Unassembled WGS sequence"/>
</dbReference>
<dbReference type="InterPro" id="IPR036182">
    <property type="entry name" value="PCuAC_sf"/>
</dbReference>
<dbReference type="AlphaFoldDB" id="A0A1T4PVY2"/>
<dbReference type="InterPro" id="IPR007410">
    <property type="entry name" value="LpqE-like"/>
</dbReference>
<dbReference type="PANTHER" id="PTHR36302">
    <property type="entry name" value="BLR7088 PROTEIN"/>
    <property type="match status" value="1"/>
</dbReference>
<organism evidence="1 2">
    <name type="scientific">Enhydrobacter aerosaccus</name>
    <dbReference type="NCBI Taxonomy" id="225324"/>
    <lineage>
        <taxon>Bacteria</taxon>
        <taxon>Pseudomonadati</taxon>
        <taxon>Pseudomonadota</taxon>
        <taxon>Alphaproteobacteria</taxon>
        <taxon>Hyphomicrobiales</taxon>
        <taxon>Enhydrobacter</taxon>
    </lineage>
</organism>
<name>A0A1T4PVY2_9HYPH</name>
<sequence length="132" mass="14466">MSIDIGRPWARFQDIGSREAAGFVTLTNKGQEADRLVKATSDIAEKTEIWGIKVVGAVARMHPCENGLNLPVDMAVELKPRGYHLFFQGLRKPLIRGQKIPVTLHFAKAAPHAIELEVEAEGLIGKDTLGQP</sequence>
<dbReference type="InterPro" id="IPR058248">
    <property type="entry name" value="Lxx211020-like"/>
</dbReference>
<evidence type="ECO:0008006" key="3">
    <source>
        <dbReference type="Google" id="ProtNLM"/>
    </source>
</evidence>